<accession>X1JJE2</accession>
<organism evidence="2">
    <name type="scientific">marine sediment metagenome</name>
    <dbReference type="NCBI Taxonomy" id="412755"/>
    <lineage>
        <taxon>unclassified sequences</taxon>
        <taxon>metagenomes</taxon>
        <taxon>ecological metagenomes</taxon>
    </lineage>
</organism>
<keyword evidence="1" id="KW-1133">Transmembrane helix</keyword>
<evidence type="ECO:0000256" key="1">
    <source>
        <dbReference type="SAM" id="Phobius"/>
    </source>
</evidence>
<keyword evidence="1" id="KW-0812">Transmembrane</keyword>
<reference evidence="2" key="1">
    <citation type="journal article" date="2014" name="Front. Microbiol.">
        <title>High frequency of phylogenetically diverse reductive dehalogenase-homologous genes in deep subseafloor sedimentary metagenomes.</title>
        <authorList>
            <person name="Kawai M."/>
            <person name="Futagami T."/>
            <person name="Toyoda A."/>
            <person name="Takaki Y."/>
            <person name="Nishi S."/>
            <person name="Hori S."/>
            <person name="Arai W."/>
            <person name="Tsubouchi T."/>
            <person name="Morono Y."/>
            <person name="Uchiyama I."/>
            <person name="Ito T."/>
            <person name="Fujiyama A."/>
            <person name="Inagaki F."/>
            <person name="Takami H."/>
        </authorList>
    </citation>
    <scope>NUCLEOTIDE SEQUENCE</scope>
    <source>
        <strain evidence="2">Expedition CK06-06</strain>
    </source>
</reference>
<proteinExistence type="predicted"/>
<protein>
    <submittedName>
        <fullName evidence="2">Uncharacterized protein</fullName>
    </submittedName>
</protein>
<keyword evidence="1" id="KW-0472">Membrane</keyword>
<dbReference type="AlphaFoldDB" id="X1JJE2"/>
<name>X1JJE2_9ZZZZ</name>
<evidence type="ECO:0000313" key="2">
    <source>
        <dbReference type="EMBL" id="GAH94192.1"/>
    </source>
</evidence>
<feature type="transmembrane region" description="Helical" evidence="1">
    <location>
        <begin position="30"/>
        <end position="48"/>
    </location>
</feature>
<dbReference type="EMBL" id="BARV01000151">
    <property type="protein sequence ID" value="GAH94192.1"/>
    <property type="molecule type" value="Genomic_DNA"/>
</dbReference>
<sequence>MLGTFITITGENVTTTIGYIQDFLSDLTPLLLPIIAVAVGIFIFWAIVKAIRP</sequence>
<comment type="caution">
    <text evidence="2">The sequence shown here is derived from an EMBL/GenBank/DDBJ whole genome shotgun (WGS) entry which is preliminary data.</text>
</comment>
<gene>
    <name evidence="2" type="ORF">S06H3_00739</name>
</gene>